<comment type="subcellular location">
    <subcellularLocation>
        <location evidence="1">Membrane</location>
        <topology evidence="1">Multi-pass membrane protein</topology>
    </subcellularLocation>
</comment>
<proteinExistence type="inferred from homology"/>
<feature type="repeat" description="Solcar" evidence="6">
    <location>
        <begin position="120"/>
        <end position="208"/>
    </location>
</feature>
<dbReference type="EMBL" id="JABFUD020000020">
    <property type="protein sequence ID" value="KAI5064051.1"/>
    <property type="molecule type" value="Genomic_DNA"/>
</dbReference>
<evidence type="ECO:0000313" key="9">
    <source>
        <dbReference type="Proteomes" id="UP000886520"/>
    </source>
</evidence>
<dbReference type="PANTHER" id="PTHR46080:SF5">
    <property type="entry name" value="OS01G0329400 PROTEIN"/>
    <property type="match status" value="1"/>
</dbReference>
<dbReference type="Pfam" id="PF00153">
    <property type="entry name" value="Mito_carr"/>
    <property type="match status" value="3"/>
</dbReference>
<reference evidence="8" key="1">
    <citation type="submission" date="2021-01" db="EMBL/GenBank/DDBJ databases">
        <title>Adiantum capillus-veneris genome.</title>
        <authorList>
            <person name="Fang Y."/>
            <person name="Liao Q."/>
        </authorList>
    </citation>
    <scope>NUCLEOTIDE SEQUENCE</scope>
    <source>
        <strain evidence="8">H3</strain>
        <tissue evidence="8">Leaf</tissue>
    </source>
</reference>
<comment type="caution">
    <text evidence="8">The sequence shown here is derived from an EMBL/GenBank/DDBJ whole genome shotgun (WGS) entry which is preliminary data.</text>
</comment>
<evidence type="ECO:0000256" key="3">
    <source>
        <dbReference type="ARBA" id="ARBA00022692"/>
    </source>
</evidence>
<comment type="similarity">
    <text evidence="7">Belongs to the mitochondrial carrier (TC 2.A.29) family.</text>
</comment>
<feature type="repeat" description="Solcar" evidence="6">
    <location>
        <begin position="20"/>
        <end position="105"/>
    </location>
</feature>
<organism evidence="8 9">
    <name type="scientific">Adiantum capillus-veneris</name>
    <name type="common">Maidenhair fern</name>
    <dbReference type="NCBI Taxonomy" id="13818"/>
    <lineage>
        <taxon>Eukaryota</taxon>
        <taxon>Viridiplantae</taxon>
        <taxon>Streptophyta</taxon>
        <taxon>Embryophyta</taxon>
        <taxon>Tracheophyta</taxon>
        <taxon>Polypodiopsida</taxon>
        <taxon>Polypodiidae</taxon>
        <taxon>Polypodiales</taxon>
        <taxon>Pteridineae</taxon>
        <taxon>Pteridaceae</taxon>
        <taxon>Vittarioideae</taxon>
        <taxon>Adiantum</taxon>
    </lineage>
</organism>
<keyword evidence="9" id="KW-1185">Reference proteome</keyword>
<dbReference type="AlphaFoldDB" id="A0A9D4UBK8"/>
<dbReference type="GO" id="GO:0016020">
    <property type="term" value="C:membrane"/>
    <property type="evidence" value="ECO:0007669"/>
    <property type="project" value="UniProtKB-SubCell"/>
</dbReference>
<evidence type="ECO:0000256" key="6">
    <source>
        <dbReference type="PROSITE-ProRule" id="PRU00282"/>
    </source>
</evidence>
<keyword evidence="3 6" id="KW-0812">Transmembrane</keyword>
<evidence type="ECO:0000256" key="7">
    <source>
        <dbReference type="RuleBase" id="RU000488"/>
    </source>
</evidence>
<dbReference type="OrthoDB" id="250329at2759"/>
<dbReference type="PRINTS" id="PR00926">
    <property type="entry name" value="MITOCARRIER"/>
</dbReference>
<dbReference type="Gene3D" id="1.50.40.10">
    <property type="entry name" value="Mitochondrial carrier domain"/>
    <property type="match status" value="1"/>
</dbReference>
<evidence type="ECO:0000256" key="5">
    <source>
        <dbReference type="ARBA" id="ARBA00023136"/>
    </source>
</evidence>
<gene>
    <name evidence="8" type="ORF">GOP47_0020721</name>
</gene>
<dbReference type="InterPro" id="IPR023395">
    <property type="entry name" value="MCP_dom_sf"/>
</dbReference>
<dbReference type="PROSITE" id="PS50920">
    <property type="entry name" value="SOLCAR"/>
    <property type="match status" value="3"/>
</dbReference>
<keyword evidence="4" id="KW-0677">Repeat</keyword>
<evidence type="ECO:0000256" key="4">
    <source>
        <dbReference type="ARBA" id="ARBA00022737"/>
    </source>
</evidence>
<dbReference type="InterPro" id="IPR002067">
    <property type="entry name" value="MCP"/>
</dbReference>
<name>A0A9D4UBK8_ADICA</name>
<dbReference type="Proteomes" id="UP000886520">
    <property type="component" value="Chromosome 20"/>
</dbReference>
<feature type="repeat" description="Solcar" evidence="6">
    <location>
        <begin position="225"/>
        <end position="312"/>
    </location>
</feature>
<dbReference type="InterPro" id="IPR018108">
    <property type="entry name" value="MCP_transmembrane"/>
</dbReference>
<keyword evidence="5 6" id="KW-0472">Membrane</keyword>
<evidence type="ECO:0000256" key="2">
    <source>
        <dbReference type="ARBA" id="ARBA00022448"/>
    </source>
</evidence>
<protein>
    <submittedName>
        <fullName evidence="8">Uncharacterized protein</fullName>
    </submittedName>
</protein>
<accession>A0A9D4UBK8</accession>
<sequence>MIEDPSNLSPYADISWEKIDKVKFHTYGAGLFTLLSTALYPISVVKTRVQVGRRNAVHTSSLRIFKSILKDDGVKGLYRGFTTTATGAIPGRAMFLATLEISKESTSKLLSDVNLPDATKTAVANGVAGLVSSLISELYYVPLDVVTQRLMVQGLPGVAKYNGGIHAFRKILHTDGVCGLYRGFGMSVATYCPSTTVWWGAYGASQHAIWKSLGFADGQHPGEVLVVSVQAAGGVVAGAASSVITTPLDTIKTRLQVMENKEGHKPTIIGTAKQLINEDGWRGFYRGLGPRFLNMSLWGTSMIVTYEYLKRLSVKPMPQ</sequence>
<evidence type="ECO:0000313" key="8">
    <source>
        <dbReference type="EMBL" id="KAI5064051.1"/>
    </source>
</evidence>
<dbReference type="PANTHER" id="PTHR46080">
    <property type="entry name" value="MITOCHONDRIAL SUBSTRATE CARRIER FAMILY PROTEIN J"/>
    <property type="match status" value="1"/>
</dbReference>
<dbReference type="GO" id="GO:0055085">
    <property type="term" value="P:transmembrane transport"/>
    <property type="evidence" value="ECO:0007669"/>
    <property type="project" value="InterPro"/>
</dbReference>
<evidence type="ECO:0000256" key="1">
    <source>
        <dbReference type="ARBA" id="ARBA00004141"/>
    </source>
</evidence>
<keyword evidence="2 7" id="KW-0813">Transport</keyword>
<dbReference type="SUPFAM" id="SSF103506">
    <property type="entry name" value="Mitochondrial carrier"/>
    <property type="match status" value="1"/>
</dbReference>